<dbReference type="NCBIfam" id="TIGR00674">
    <property type="entry name" value="dapA"/>
    <property type="match status" value="1"/>
</dbReference>
<proteinExistence type="inferred from homology"/>
<dbReference type="GO" id="GO:0009089">
    <property type="term" value="P:lysine biosynthetic process via diaminopimelate"/>
    <property type="evidence" value="ECO:0007669"/>
    <property type="project" value="UniProtKB-UniRule"/>
</dbReference>
<dbReference type="PRINTS" id="PR00146">
    <property type="entry name" value="DHPICSNTHASE"/>
</dbReference>
<comment type="subunit">
    <text evidence="12">Homotetramer; dimer of dimers.</text>
</comment>
<keyword evidence="10 12" id="KW-0704">Schiff base</keyword>
<dbReference type="GO" id="GO:0005737">
    <property type="term" value="C:cytoplasm"/>
    <property type="evidence" value="ECO:0007669"/>
    <property type="project" value="UniProtKB-SubCell"/>
</dbReference>
<feature type="active site" description="Proton donor/acceptor" evidence="12 14">
    <location>
        <position position="132"/>
    </location>
</feature>
<dbReference type="InterPro" id="IPR013785">
    <property type="entry name" value="Aldolase_TIM"/>
</dbReference>
<name>A0A415PHX7_9FIRM</name>
<dbReference type="Proteomes" id="UP000284868">
    <property type="component" value="Unassembled WGS sequence"/>
</dbReference>
<dbReference type="InterPro" id="IPR002220">
    <property type="entry name" value="DapA-like"/>
</dbReference>
<dbReference type="EC" id="4.3.3.7" evidence="4 12"/>
<comment type="catalytic activity">
    <reaction evidence="11 12">
        <text>L-aspartate 4-semialdehyde + pyruvate = (2S,4S)-4-hydroxy-2,3,4,5-tetrahydrodipicolinate + H2O + H(+)</text>
        <dbReference type="Rhea" id="RHEA:34171"/>
        <dbReference type="ChEBI" id="CHEBI:15361"/>
        <dbReference type="ChEBI" id="CHEBI:15377"/>
        <dbReference type="ChEBI" id="CHEBI:15378"/>
        <dbReference type="ChEBI" id="CHEBI:67139"/>
        <dbReference type="ChEBI" id="CHEBI:537519"/>
        <dbReference type="EC" id="4.3.3.7"/>
    </reaction>
</comment>
<evidence type="ECO:0000256" key="4">
    <source>
        <dbReference type="ARBA" id="ARBA00012086"/>
    </source>
</evidence>
<evidence type="ECO:0000256" key="7">
    <source>
        <dbReference type="ARBA" id="ARBA00022915"/>
    </source>
</evidence>
<dbReference type="GO" id="GO:0019877">
    <property type="term" value="P:diaminopimelate biosynthetic process"/>
    <property type="evidence" value="ECO:0007669"/>
    <property type="project" value="UniProtKB-UniRule"/>
</dbReference>
<protein>
    <recommendedName>
        <fullName evidence="4 12">4-hydroxy-tetrahydrodipicolinate synthase</fullName>
        <shortName evidence="12">HTPA synthase</shortName>
        <ecNumber evidence="4 12">4.3.3.7</ecNumber>
    </recommendedName>
</protein>
<dbReference type="Gene3D" id="3.20.20.70">
    <property type="entry name" value="Aldolase class I"/>
    <property type="match status" value="1"/>
</dbReference>
<comment type="pathway">
    <text evidence="2 12">Amino-acid biosynthesis; L-lysine biosynthesis via DAP pathway; (S)-tetrahydrodipicolinate from L-aspartate: step 3/4.</text>
</comment>
<comment type="subcellular location">
    <subcellularLocation>
        <location evidence="12">Cytoplasm</location>
    </subcellularLocation>
</comment>
<feature type="site" description="Part of a proton relay during catalysis" evidence="12">
    <location>
        <position position="106"/>
    </location>
</feature>
<keyword evidence="7 12" id="KW-0220">Diaminopimelate biosynthesis</keyword>
<comment type="caution">
    <text evidence="16">The sequence shown here is derived from an EMBL/GenBank/DDBJ whole genome shotgun (WGS) entry which is preliminary data.</text>
</comment>
<dbReference type="OrthoDB" id="9782828at2"/>
<evidence type="ECO:0000256" key="6">
    <source>
        <dbReference type="ARBA" id="ARBA00022605"/>
    </source>
</evidence>
<keyword evidence="8 12" id="KW-0457">Lysine biosynthesis</keyword>
<dbReference type="PIRSF" id="PIRSF001365">
    <property type="entry name" value="DHDPS"/>
    <property type="match status" value="1"/>
</dbReference>
<dbReference type="RefSeq" id="WP_118365475.1">
    <property type="nucleotide sequence ID" value="NZ_CAUFDR010000046.1"/>
</dbReference>
<dbReference type="InterPro" id="IPR005263">
    <property type="entry name" value="DapA"/>
</dbReference>
<evidence type="ECO:0000256" key="11">
    <source>
        <dbReference type="ARBA" id="ARBA00047836"/>
    </source>
</evidence>
<dbReference type="EMBL" id="QRPK01000016">
    <property type="protein sequence ID" value="RHM12297.1"/>
    <property type="molecule type" value="Genomic_DNA"/>
</dbReference>
<organism evidence="16 17">
    <name type="scientific">Amedibacillus dolichus</name>
    <dbReference type="NCBI Taxonomy" id="31971"/>
    <lineage>
        <taxon>Bacteria</taxon>
        <taxon>Bacillati</taxon>
        <taxon>Bacillota</taxon>
        <taxon>Erysipelotrichia</taxon>
        <taxon>Erysipelotrichales</taxon>
        <taxon>Erysipelotrichaceae</taxon>
        <taxon>Amedibacillus</taxon>
    </lineage>
</organism>
<dbReference type="CDD" id="cd00950">
    <property type="entry name" value="DHDPS"/>
    <property type="match status" value="1"/>
</dbReference>
<keyword evidence="5 12" id="KW-0963">Cytoplasm</keyword>
<dbReference type="Pfam" id="PF00701">
    <property type="entry name" value="DHDPS"/>
    <property type="match status" value="1"/>
</dbReference>
<comment type="similarity">
    <text evidence="3 12 13">Belongs to the DapA family.</text>
</comment>
<feature type="binding site" evidence="12 15">
    <location>
        <position position="202"/>
    </location>
    <ligand>
        <name>pyruvate</name>
        <dbReference type="ChEBI" id="CHEBI:15361"/>
    </ligand>
</feature>
<keyword evidence="17" id="KW-1185">Reference proteome</keyword>
<dbReference type="SUPFAM" id="SSF51569">
    <property type="entry name" value="Aldolase"/>
    <property type="match status" value="1"/>
</dbReference>
<dbReference type="PANTHER" id="PTHR12128:SF66">
    <property type="entry name" value="4-HYDROXY-2-OXOGLUTARATE ALDOLASE, MITOCHONDRIAL"/>
    <property type="match status" value="1"/>
</dbReference>
<gene>
    <name evidence="12 16" type="primary">dapA</name>
    <name evidence="16" type="ORF">DWZ83_04640</name>
</gene>
<feature type="site" description="Part of a proton relay during catalysis" evidence="12">
    <location>
        <position position="43"/>
    </location>
</feature>
<accession>A0A415PHX7</accession>
<evidence type="ECO:0000256" key="13">
    <source>
        <dbReference type="PIRNR" id="PIRNR001365"/>
    </source>
</evidence>
<dbReference type="UniPathway" id="UPA00034">
    <property type="reaction ID" value="UER00017"/>
</dbReference>
<comment type="caution">
    <text evidence="12">Was originally thought to be a dihydrodipicolinate synthase (DHDPS), catalyzing the condensation of (S)-aspartate-beta-semialdehyde [(S)-ASA] and pyruvate to dihydrodipicolinate (DHDP). However, it was shown in E.coli that the product of the enzymatic reaction is not dihydrodipicolinate but in fact (4S)-4-hydroxy-2,3,4,5-tetrahydro-(2S)-dipicolinic acid (HTPA), and that the consecutive dehydration reaction leading to DHDP is not spontaneous but catalyzed by DapB.</text>
</comment>
<evidence type="ECO:0000256" key="1">
    <source>
        <dbReference type="ARBA" id="ARBA00003294"/>
    </source>
</evidence>
<keyword evidence="9 12" id="KW-0456">Lyase</keyword>
<dbReference type="SMART" id="SM01130">
    <property type="entry name" value="DHDPS"/>
    <property type="match status" value="1"/>
</dbReference>
<dbReference type="HAMAP" id="MF_00418">
    <property type="entry name" value="DapA"/>
    <property type="match status" value="1"/>
</dbReference>
<reference evidence="16 17" key="1">
    <citation type="submission" date="2018-08" db="EMBL/GenBank/DDBJ databases">
        <title>A genome reference for cultivated species of the human gut microbiota.</title>
        <authorList>
            <person name="Zou Y."/>
            <person name="Xue W."/>
            <person name="Luo G."/>
        </authorList>
    </citation>
    <scope>NUCLEOTIDE SEQUENCE [LARGE SCALE GENOMIC DNA]</scope>
    <source>
        <strain evidence="16 17">AF35-6BH</strain>
    </source>
</reference>
<evidence type="ECO:0000256" key="12">
    <source>
        <dbReference type="HAMAP-Rule" id="MF_00418"/>
    </source>
</evidence>
<evidence type="ECO:0000256" key="10">
    <source>
        <dbReference type="ARBA" id="ARBA00023270"/>
    </source>
</evidence>
<evidence type="ECO:0000256" key="3">
    <source>
        <dbReference type="ARBA" id="ARBA00007592"/>
    </source>
</evidence>
<evidence type="ECO:0000256" key="2">
    <source>
        <dbReference type="ARBA" id="ARBA00005120"/>
    </source>
</evidence>
<keyword evidence="6 12" id="KW-0028">Amino-acid biosynthesis</keyword>
<dbReference type="GO" id="GO:0008840">
    <property type="term" value="F:4-hydroxy-tetrahydrodipicolinate synthase activity"/>
    <property type="evidence" value="ECO:0007669"/>
    <property type="project" value="UniProtKB-UniRule"/>
</dbReference>
<comment type="function">
    <text evidence="1 12">Catalyzes the condensation of (S)-aspartate-beta-semialdehyde [(S)-ASA] and pyruvate to 4-hydroxy-tetrahydrodipicolinate (HTPA).</text>
</comment>
<dbReference type="PANTHER" id="PTHR12128">
    <property type="entry name" value="DIHYDRODIPICOLINATE SYNTHASE"/>
    <property type="match status" value="1"/>
</dbReference>
<evidence type="ECO:0000313" key="16">
    <source>
        <dbReference type="EMBL" id="RHM12297.1"/>
    </source>
</evidence>
<evidence type="ECO:0000313" key="17">
    <source>
        <dbReference type="Proteomes" id="UP000284868"/>
    </source>
</evidence>
<evidence type="ECO:0000256" key="5">
    <source>
        <dbReference type="ARBA" id="ARBA00022490"/>
    </source>
</evidence>
<evidence type="ECO:0000256" key="8">
    <source>
        <dbReference type="ARBA" id="ARBA00023154"/>
    </source>
</evidence>
<evidence type="ECO:0000256" key="15">
    <source>
        <dbReference type="PIRSR" id="PIRSR001365-2"/>
    </source>
</evidence>
<evidence type="ECO:0000256" key="14">
    <source>
        <dbReference type="PIRSR" id="PIRSR001365-1"/>
    </source>
</evidence>
<sequence length="284" mass="31441">MKKILTALITPFDENGNVDDTALICLVKDQIKKGVDGFVICGTTGEAATLSKQERLHVLDTVIECNQGRVELWYGCGTNNTQTTIEALKEVEEKAIQGVLLVVPYYNRPNQAGLCQHFEKAAHSTKHAVMLYNVPKRCGVGLELKSICYLIEHCANIKALKHASCDLTLIKELHAIYPSFQVYSGEDSLVKEGIACGMCGIVSVMSHIILPNMRELLMGKEAAGTICKECAALCFCDASPAPVKYMLYRKGFCTPKVRLPLVEIDAEKQRFIDQWLQKNDNLLS</sequence>
<evidence type="ECO:0000256" key="9">
    <source>
        <dbReference type="ARBA" id="ARBA00023239"/>
    </source>
</evidence>
<dbReference type="AlphaFoldDB" id="A0A415PHX7"/>
<feature type="active site" description="Schiff-base intermediate with substrate" evidence="12 14">
    <location>
        <position position="161"/>
    </location>
</feature>
<feature type="binding site" evidence="12 15">
    <location>
        <position position="44"/>
    </location>
    <ligand>
        <name>pyruvate</name>
        <dbReference type="ChEBI" id="CHEBI:15361"/>
    </ligand>
</feature>